<organism evidence="1 2">
    <name type="scientific">Palleronia aestuarii</name>
    <dbReference type="NCBI Taxonomy" id="568105"/>
    <lineage>
        <taxon>Bacteria</taxon>
        <taxon>Pseudomonadati</taxon>
        <taxon>Pseudomonadota</taxon>
        <taxon>Alphaproteobacteria</taxon>
        <taxon>Rhodobacterales</taxon>
        <taxon>Roseobacteraceae</taxon>
        <taxon>Palleronia</taxon>
    </lineage>
</organism>
<evidence type="ECO:0000313" key="2">
    <source>
        <dbReference type="Proteomes" id="UP000248916"/>
    </source>
</evidence>
<protein>
    <submittedName>
        <fullName evidence="1">Uncharacterized protein</fullName>
    </submittedName>
</protein>
<dbReference type="OrthoDB" id="8241168at2"/>
<proteinExistence type="predicted"/>
<name>A0A2W7NK24_9RHOB</name>
<reference evidence="1 2" key="1">
    <citation type="submission" date="2018-06" db="EMBL/GenBank/DDBJ databases">
        <title>Genomic Encyclopedia of Archaeal and Bacterial Type Strains, Phase II (KMG-II): from individual species to whole genera.</title>
        <authorList>
            <person name="Goeker M."/>
        </authorList>
    </citation>
    <scope>NUCLEOTIDE SEQUENCE [LARGE SCALE GENOMIC DNA]</scope>
    <source>
        <strain evidence="1 2">DSM 22009</strain>
    </source>
</reference>
<dbReference type="AlphaFoldDB" id="A0A2W7NK24"/>
<dbReference type="RefSeq" id="WP_111535471.1">
    <property type="nucleotide sequence ID" value="NZ_QKZL01000001.1"/>
</dbReference>
<dbReference type="EMBL" id="QKZL01000001">
    <property type="protein sequence ID" value="PZX19803.1"/>
    <property type="molecule type" value="Genomic_DNA"/>
</dbReference>
<keyword evidence="2" id="KW-1185">Reference proteome</keyword>
<accession>A0A2W7NK24</accession>
<evidence type="ECO:0000313" key="1">
    <source>
        <dbReference type="EMBL" id="PZX19803.1"/>
    </source>
</evidence>
<dbReference type="Proteomes" id="UP000248916">
    <property type="component" value="Unassembled WGS sequence"/>
</dbReference>
<gene>
    <name evidence="1" type="ORF">LX81_00265</name>
</gene>
<sequence length="82" mass="8574">MLIARIEGCTHVIGKSQGYLGLPVRREMIDCAVNGPGTPSMTTAWHPTPDELAALNAGAAVHVQLLGEMHPPIIVGVGKPPL</sequence>
<comment type="caution">
    <text evidence="1">The sequence shown here is derived from an EMBL/GenBank/DDBJ whole genome shotgun (WGS) entry which is preliminary data.</text>
</comment>